<evidence type="ECO:0000256" key="1">
    <source>
        <dbReference type="SAM" id="MobiDB-lite"/>
    </source>
</evidence>
<proteinExistence type="predicted"/>
<organism evidence="2">
    <name type="scientific">Oryza punctata</name>
    <name type="common">Red rice</name>
    <dbReference type="NCBI Taxonomy" id="4537"/>
    <lineage>
        <taxon>Eukaryota</taxon>
        <taxon>Viridiplantae</taxon>
        <taxon>Streptophyta</taxon>
        <taxon>Embryophyta</taxon>
        <taxon>Tracheophyta</taxon>
        <taxon>Spermatophyta</taxon>
        <taxon>Magnoliopsida</taxon>
        <taxon>Liliopsida</taxon>
        <taxon>Poales</taxon>
        <taxon>Poaceae</taxon>
        <taxon>BOP clade</taxon>
        <taxon>Oryzoideae</taxon>
        <taxon>Oryzeae</taxon>
        <taxon>Oryzinae</taxon>
        <taxon>Oryza</taxon>
    </lineage>
</organism>
<sequence>MARRPARRCCMSHGAEPWYRDVQRREEKLARTYGRSSACPVTAADHTTSTLVSQRVGEVVRLLVRHHVDIASHCHSRQSHGPCLPLGGGLGSEASIGDDANVTPSQKERRTPMREGVGRLVSSLHLPGGHR</sequence>
<feature type="compositionally biased region" description="Basic and acidic residues" evidence="1">
    <location>
        <begin position="106"/>
        <end position="117"/>
    </location>
</feature>
<reference evidence="2" key="1">
    <citation type="submission" date="2015-04" db="UniProtKB">
        <authorList>
            <consortium name="EnsemblPlants"/>
        </authorList>
    </citation>
    <scope>IDENTIFICATION</scope>
</reference>
<evidence type="ECO:0000313" key="3">
    <source>
        <dbReference type="Proteomes" id="UP000026962"/>
    </source>
</evidence>
<dbReference type="AlphaFoldDB" id="A0A0E0KML3"/>
<dbReference type="Gramene" id="OPUNC04G02040.1">
    <property type="protein sequence ID" value="OPUNC04G02040.1"/>
    <property type="gene ID" value="OPUNC04G02040"/>
</dbReference>
<reference evidence="2" key="2">
    <citation type="submission" date="2018-05" db="EMBL/GenBank/DDBJ databases">
        <title>OpunRS2 (Oryza punctata Reference Sequence Version 2).</title>
        <authorList>
            <person name="Zhang J."/>
            <person name="Kudrna D."/>
            <person name="Lee S."/>
            <person name="Talag J."/>
            <person name="Welchert J."/>
            <person name="Wing R.A."/>
        </authorList>
    </citation>
    <scope>NUCLEOTIDE SEQUENCE [LARGE SCALE GENOMIC DNA]</scope>
</reference>
<dbReference type="EnsemblPlants" id="OPUNC04G02040.1">
    <property type="protein sequence ID" value="OPUNC04G02040.1"/>
    <property type="gene ID" value="OPUNC04G02040"/>
</dbReference>
<feature type="region of interest" description="Disordered" evidence="1">
    <location>
        <begin position="77"/>
        <end position="131"/>
    </location>
</feature>
<name>A0A0E0KML3_ORYPU</name>
<evidence type="ECO:0000313" key="2">
    <source>
        <dbReference type="EnsemblPlants" id="OPUNC04G02040.1"/>
    </source>
</evidence>
<protein>
    <submittedName>
        <fullName evidence="2">Uncharacterized protein</fullName>
    </submittedName>
</protein>
<keyword evidence="3" id="KW-1185">Reference proteome</keyword>
<dbReference type="HOGENOM" id="CLU_1930942_0_0_1"/>
<accession>A0A0E0KML3</accession>
<dbReference type="Proteomes" id="UP000026962">
    <property type="component" value="Chromosome 4"/>
</dbReference>